<dbReference type="EMBL" id="WOWK01000042">
    <property type="protein sequence ID" value="KAF0324649.1"/>
    <property type="molecule type" value="Genomic_DNA"/>
</dbReference>
<accession>A0A8H3WCR9</accession>
<keyword evidence="3" id="KW-1185">Reference proteome</keyword>
<dbReference type="AlphaFoldDB" id="A0A8H3WCR9"/>
<evidence type="ECO:0000313" key="3">
    <source>
        <dbReference type="Proteomes" id="UP000434172"/>
    </source>
</evidence>
<feature type="region of interest" description="Disordered" evidence="1">
    <location>
        <begin position="313"/>
        <end position="332"/>
    </location>
</feature>
<protein>
    <submittedName>
        <fullName evidence="2">Uncharacterized protein</fullName>
    </submittedName>
</protein>
<dbReference type="OrthoDB" id="10378148at2759"/>
<name>A0A8H3WCR9_9PEZI</name>
<evidence type="ECO:0000256" key="1">
    <source>
        <dbReference type="SAM" id="MobiDB-lite"/>
    </source>
</evidence>
<organism evidence="2 3">
    <name type="scientific">Colletotrichum asianum</name>
    <dbReference type="NCBI Taxonomy" id="702518"/>
    <lineage>
        <taxon>Eukaryota</taxon>
        <taxon>Fungi</taxon>
        <taxon>Dikarya</taxon>
        <taxon>Ascomycota</taxon>
        <taxon>Pezizomycotina</taxon>
        <taxon>Sordariomycetes</taxon>
        <taxon>Hypocreomycetidae</taxon>
        <taxon>Glomerellales</taxon>
        <taxon>Glomerellaceae</taxon>
        <taxon>Colletotrichum</taxon>
        <taxon>Colletotrichum gloeosporioides species complex</taxon>
    </lineage>
</organism>
<proteinExistence type="predicted"/>
<feature type="region of interest" description="Disordered" evidence="1">
    <location>
        <begin position="254"/>
        <end position="278"/>
    </location>
</feature>
<gene>
    <name evidence="2" type="ORF">GQ607_008088</name>
</gene>
<dbReference type="Proteomes" id="UP000434172">
    <property type="component" value="Unassembled WGS sequence"/>
</dbReference>
<reference evidence="2 3" key="1">
    <citation type="submission" date="2019-12" db="EMBL/GenBank/DDBJ databases">
        <title>A genome sequence resource for the geographically widespread anthracnose pathogen Colletotrichum asianum.</title>
        <authorList>
            <person name="Meng Y."/>
        </authorList>
    </citation>
    <scope>NUCLEOTIDE SEQUENCE [LARGE SCALE GENOMIC DNA]</scope>
    <source>
        <strain evidence="2 3">ICMP 18580</strain>
    </source>
</reference>
<sequence length="332" mass="37471">MNRMEAMHIESLAPSRKDVAAILGNCKGCSKSGLHSFTDDIPYECFLHEQLCTEIQTEASAEFAIRGLHSRLNSLIRLDNHKRAIITIEKCLDTIDPRRRATALWTCNTRRKAIAHLEARIQHDNQYLAFKHGIFAESRAAIIRIQNSIDKFHENLMDKIRQADEGAYETEERLDRSWHEGAASAASPMPFEQVRGTAQEDVQYRGRDAMSLRSFQDRSTRSSAPTADDIIKVKDFTPMVRRIACFLAPIPDETPTTPNIDTTTRHRRSNHSSVVPSKCKRDRPIIAGELNRIHDHAKAAAVLNDIKNQRLSPSNAFFSTNSVPSENSNDPS</sequence>
<comment type="caution">
    <text evidence="2">The sequence shown here is derived from an EMBL/GenBank/DDBJ whole genome shotgun (WGS) entry which is preliminary data.</text>
</comment>
<evidence type="ECO:0000313" key="2">
    <source>
        <dbReference type="EMBL" id="KAF0324649.1"/>
    </source>
</evidence>